<dbReference type="InterPro" id="IPR008979">
    <property type="entry name" value="Galactose-bd-like_sf"/>
</dbReference>
<dbReference type="PROSITE" id="PS50097">
    <property type="entry name" value="BTB"/>
    <property type="match status" value="1"/>
</dbReference>
<dbReference type="SMART" id="SM00875">
    <property type="entry name" value="BACK"/>
    <property type="match status" value="1"/>
</dbReference>
<dbReference type="Gene3D" id="3.30.710.10">
    <property type="entry name" value="Potassium Channel Kv1.1, Chain A"/>
    <property type="match status" value="1"/>
</dbReference>
<name>A0A913XRR0_EXADI</name>
<dbReference type="PANTHER" id="PTHR46306:SF1">
    <property type="entry name" value="BTB_POZ DOMAIN-CONTAINING PROTEIN 9"/>
    <property type="match status" value="1"/>
</dbReference>
<dbReference type="GO" id="GO:0005737">
    <property type="term" value="C:cytoplasm"/>
    <property type="evidence" value="ECO:0007669"/>
    <property type="project" value="TreeGrafter"/>
</dbReference>
<dbReference type="SMART" id="SM00225">
    <property type="entry name" value="BTB"/>
    <property type="match status" value="1"/>
</dbReference>
<evidence type="ECO:0000256" key="1">
    <source>
        <dbReference type="ARBA" id="ARBA00020216"/>
    </source>
</evidence>
<accession>A0A913XRR0</accession>
<dbReference type="PANTHER" id="PTHR46306">
    <property type="entry name" value="BTB/POZ DOMAIN-CONTAINING PROTEIN 9"/>
    <property type="match status" value="1"/>
</dbReference>
<dbReference type="CDD" id="cd14822">
    <property type="entry name" value="BACK_BTBD9"/>
    <property type="match status" value="1"/>
</dbReference>
<dbReference type="AlphaFoldDB" id="A0A913XRR0"/>
<feature type="domain" description="BTB" evidence="2">
    <location>
        <begin position="32"/>
        <end position="100"/>
    </location>
</feature>
<dbReference type="FunFam" id="2.60.120.260:FF:000051">
    <property type="entry name" value="BTB/POZ domain-containing protein 9"/>
    <property type="match status" value="1"/>
</dbReference>
<dbReference type="RefSeq" id="XP_020909202.2">
    <property type="nucleotide sequence ID" value="XM_021053543.2"/>
</dbReference>
<dbReference type="Pfam" id="PF07707">
    <property type="entry name" value="BACK"/>
    <property type="match status" value="1"/>
</dbReference>
<dbReference type="Pfam" id="PF00754">
    <property type="entry name" value="F5_F8_type_C"/>
    <property type="match status" value="1"/>
</dbReference>
<evidence type="ECO:0000259" key="2">
    <source>
        <dbReference type="PROSITE" id="PS50097"/>
    </source>
</evidence>
<dbReference type="GeneID" id="110247150"/>
<dbReference type="InterPro" id="IPR000210">
    <property type="entry name" value="BTB/POZ_dom"/>
</dbReference>
<dbReference type="OMA" id="LCMINHI"/>
<dbReference type="InterPro" id="IPR000421">
    <property type="entry name" value="FA58C"/>
</dbReference>
<organism evidence="3 4">
    <name type="scientific">Exaiptasia diaphana</name>
    <name type="common">Tropical sea anemone</name>
    <name type="synonym">Aiptasia pulchella</name>
    <dbReference type="NCBI Taxonomy" id="2652724"/>
    <lineage>
        <taxon>Eukaryota</taxon>
        <taxon>Metazoa</taxon>
        <taxon>Cnidaria</taxon>
        <taxon>Anthozoa</taxon>
        <taxon>Hexacorallia</taxon>
        <taxon>Actiniaria</taxon>
        <taxon>Aiptasiidae</taxon>
        <taxon>Exaiptasia</taxon>
    </lineage>
</organism>
<sequence>MGDNQDLQLAKIDHVELLSSQSGLLYLSKEFTDVTFVVDKEKFKAHRVILAARSDYFRALLFGGMRETNPANEIEISDCSSSAFNVLLTYIYTGKMSLGELSLEVVLELISLAHKYGFLALESAIQGYLKAVLDVKNVCQIFDLSSFFQLKDLYDSCLEYLDQNAVEVLSTDSFPVLSKNSLIEIIKRDSFCAPEVQIFCAVTDWIEANDEAAENDIKDVLDKVRLTLISLHELFHTVRPTNLFSADAILDAIKVKTESRVSEMNFRGHLVRNENIAITSCGSEVIEGEKRDSILDTDNVNYDVDRGFSRHLIADGDKGICISLGRPSIINTIRMLLWDKDMRSYSYFIEVSMDSQDWVKVIDYSKYLCRSWQTLHFQPRVVRYIRIKGTYCSVNKVFHLVHFECLYSTKPFTVTDDGIVVPPSNMAIPEASASVIEGVSRSWNALLNGETKCYDWNSGYTCHQIGSGSIVVQLAQPFCVSTMRLLLWDCDDRSYRYYIETSTDRQNWTRIVDKTKENCRAWQILTFEPHPVTFIRIVGTQNTVNEVFHCVHFECPANDEEPQATNYTQDLESKSLRDDVPA</sequence>
<dbReference type="Gene3D" id="2.60.120.260">
    <property type="entry name" value="Galactose-binding domain-like"/>
    <property type="match status" value="2"/>
</dbReference>
<dbReference type="InterPro" id="IPR011333">
    <property type="entry name" value="SKP1/BTB/POZ_sf"/>
</dbReference>
<dbReference type="FunFam" id="1.25.40.420:FF:000005">
    <property type="entry name" value="BTB/POZ domain-containing protein 9"/>
    <property type="match status" value="1"/>
</dbReference>
<dbReference type="EnsemblMetazoa" id="XM_021053543.2">
    <property type="protein sequence ID" value="XP_020909202.2"/>
    <property type="gene ID" value="LOC110247150"/>
</dbReference>
<dbReference type="InterPro" id="IPR034091">
    <property type="entry name" value="BTBD9_BACK-like_dom"/>
</dbReference>
<dbReference type="OrthoDB" id="9997739at2759"/>
<dbReference type="SUPFAM" id="SSF49785">
    <property type="entry name" value="Galactose-binding domain-like"/>
    <property type="match status" value="2"/>
</dbReference>
<dbReference type="KEGG" id="epa:110247150"/>
<dbReference type="Proteomes" id="UP000887567">
    <property type="component" value="Unplaced"/>
</dbReference>
<proteinExistence type="predicted"/>
<dbReference type="InterPro" id="IPR052407">
    <property type="entry name" value="BTB_POZ_domain_cont_9"/>
</dbReference>
<protein>
    <recommendedName>
        <fullName evidence="1">BTB/POZ domain-containing protein 9</fullName>
    </recommendedName>
</protein>
<dbReference type="Pfam" id="PF00651">
    <property type="entry name" value="BTB"/>
    <property type="match status" value="1"/>
</dbReference>
<dbReference type="InterPro" id="IPR011705">
    <property type="entry name" value="BACK"/>
</dbReference>
<dbReference type="Gene3D" id="1.25.40.420">
    <property type="match status" value="1"/>
</dbReference>
<reference evidence="3" key="1">
    <citation type="submission" date="2022-11" db="UniProtKB">
        <authorList>
            <consortium name="EnsemblMetazoa"/>
        </authorList>
    </citation>
    <scope>IDENTIFICATION</scope>
</reference>
<evidence type="ECO:0000313" key="4">
    <source>
        <dbReference type="Proteomes" id="UP000887567"/>
    </source>
</evidence>
<evidence type="ECO:0000313" key="3">
    <source>
        <dbReference type="EnsemblMetazoa" id="XP_020909202.2"/>
    </source>
</evidence>
<dbReference type="SUPFAM" id="SSF54695">
    <property type="entry name" value="POZ domain"/>
    <property type="match status" value="1"/>
</dbReference>
<keyword evidence="4" id="KW-1185">Reference proteome</keyword>